<keyword evidence="4" id="KW-1185">Reference proteome</keyword>
<keyword evidence="1" id="KW-0812">Transmembrane</keyword>
<evidence type="ECO:0000256" key="1">
    <source>
        <dbReference type="SAM" id="Phobius"/>
    </source>
</evidence>
<comment type="caution">
    <text evidence="3">The sequence shown here is derived from an EMBL/GenBank/DDBJ whole genome shotgun (WGS) entry which is preliminary data.</text>
</comment>
<dbReference type="RefSeq" id="WP_148066292.1">
    <property type="nucleotide sequence ID" value="NZ_VRZA01000001.1"/>
</dbReference>
<dbReference type="Proteomes" id="UP000321039">
    <property type="component" value="Unassembled WGS sequence"/>
</dbReference>
<dbReference type="InterPro" id="IPR021994">
    <property type="entry name" value="DUF3592"/>
</dbReference>
<keyword evidence="1" id="KW-1133">Transmembrane helix</keyword>
<protein>
    <submittedName>
        <fullName evidence="3">DUF3592 domain-containing protein</fullName>
    </submittedName>
</protein>
<gene>
    <name evidence="3" type="ORF">FV139_00495</name>
</gene>
<evidence type="ECO:0000259" key="2">
    <source>
        <dbReference type="Pfam" id="PF12158"/>
    </source>
</evidence>
<organism evidence="3 4">
    <name type="scientific">Parahaliea maris</name>
    <dbReference type="NCBI Taxonomy" id="2716870"/>
    <lineage>
        <taxon>Bacteria</taxon>
        <taxon>Pseudomonadati</taxon>
        <taxon>Pseudomonadota</taxon>
        <taxon>Gammaproteobacteria</taxon>
        <taxon>Cellvibrionales</taxon>
        <taxon>Halieaceae</taxon>
        <taxon>Parahaliea</taxon>
    </lineage>
</organism>
<feature type="transmembrane region" description="Helical" evidence="1">
    <location>
        <begin position="115"/>
        <end position="137"/>
    </location>
</feature>
<dbReference type="Pfam" id="PF12158">
    <property type="entry name" value="DUF3592"/>
    <property type="match status" value="1"/>
</dbReference>
<evidence type="ECO:0000313" key="3">
    <source>
        <dbReference type="EMBL" id="TXS96022.1"/>
    </source>
</evidence>
<proteinExistence type="predicted"/>
<feature type="transmembrane region" description="Helical" evidence="1">
    <location>
        <begin position="7"/>
        <end position="27"/>
    </location>
</feature>
<dbReference type="EMBL" id="VRZA01000001">
    <property type="protein sequence ID" value="TXS96022.1"/>
    <property type="molecule type" value="Genomic_DNA"/>
</dbReference>
<name>A0A5C9A7M0_9GAMM</name>
<accession>A0A5C9A7M0</accession>
<reference evidence="3 4" key="1">
    <citation type="submission" date="2019-08" db="EMBL/GenBank/DDBJ databases">
        <title>Parahaliea maris sp. nov., isolated from the surface seawater.</title>
        <authorList>
            <person name="Liu Y."/>
        </authorList>
    </citation>
    <scope>NUCLEOTIDE SEQUENCE [LARGE SCALE GENOMIC DNA]</scope>
    <source>
        <strain evidence="3 4">HSLHS9</strain>
    </source>
</reference>
<evidence type="ECO:0000313" key="4">
    <source>
        <dbReference type="Proteomes" id="UP000321039"/>
    </source>
</evidence>
<keyword evidence="1" id="KW-0472">Membrane</keyword>
<feature type="domain" description="DUF3592" evidence="2">
    <location>
        <begin position="37"/>
        <end position="108"/>
    </location>
</feature>
<sequence length="233" mass="25680">MKVLKIVPAIFGVTGLLMLAGATALFLNTRDFIATAAVTEGKVTELVRSRSSDSDTYRPVVVFTTAAGRSVEFTSSSGSNPPSFHRGETVTVLYQPDTPEQARIGSFFSLWGLPMIVGGMGLVFSLVGWGIIASQVLRKRRNQHLRQHGLPVSAEITSVDLDTSFKQNGRSPYRIHAQWQDPGSRKVYVFSSDAIWYDPSDYVAIDEITVYVQRGNPSRYHMDTSFLPPMGDT</sequence>
<dbReference type="AlphaFoldDB" id="A0A5C9A7M0"/>